<dbReference type="PANTHER" id="PTHR21467:SF0">
    <property type="entry name" value="SERINE_THREONINE-PROTEIN PHOSPHATASE 4 REGULATORY SUBUNIT 4"/>
    <property type="match status" value="1"/>
</dbReference>
<dbReference type="Proteomes" id="UP001211907">
    <property type="component" value="Unassembled WGS sequence"/>
</dbReference>
<reference evidence="2" key="1">
    <citation type="submission" date="2020-05" db="EMBL/GenBank/DDBJ databases">
        <title>Phylogenomic resolution of chytrid fungi.</title>
        <authorList>
            <person name="Stajich J.E."/>
            <person name="Amses K."/>
            <person name="Simmons R."/>
            <person name="Seto K."/>
            <person name="Myers J."/>
            <person name="Bonds A."/>
            <person name="Quandt C.A."/>
            <person name="Barry K."/>
            <person name="Liu P."/>
            <person name="Grigoriev I."/>
            <person name="Longcore J.E."/>
            <person name="James T.Y."/>
        </authorList>
    </citation>
    <scope>NUCLEOTIDE SEQUENCE</scope>
    <source>
        <strain evidence="2">JEL0513</strain>
    </source>
</reference>
<keyword evidence="3" id="KW-1185">Reference proteome</keyword>
<dbReference type="PANTHER" id="PTHR21467">
    <property type="entry name" value="PROTEIN PHOSPHATASE 4 REGULATORY SUBUNIT 4 PPP4R4"/>
    <property type="match status" value="1"/>
</dbReference>
<feature type="compositionally biased region" description="Polar residues" evidence="1">
    <location>
        <begin position="580"/>
        <end position="603"/>
    </location>
</feature>
<feature type="compositionally biased region" description="Low complexity" evidence="1">
    <location>
        <begin position="497"/>
        <end position="507"/>
    </location>
</feature>
<dbReference type="InterPro" id="IPR016024">
    <property type="entry name" value="ARM-type_fold"/>
</dbReference>
<feature type="compositionally biased region" description="Polar residues" evidence="1">
    <location>
        <begin position="557"/>
        <end position="573"/>
    </location>
</feature>
<name>A0AAD5XA49_9FUNG</name>
<feature type="compositionally biased region" description="Polar residues" evidence="1">
    <location>
        <begin position="465"/>
        <end position="490"/>
    </location>
</feature>
<proteinExistence type="predicted"/>
<organism evidence="2 3">
    <name type="scientific">Physocladia obscura</name>
    <dbReference type="NCBI Taxonomy" id="109957"/>
    <lineage>
        <taxon>Eukaryota</taxon>
        <taxon>Fungi</taxon>
        <taxon>Fungi incertae sedis</taxon>
        <taxon>Chytridiomycota</taxon>
        <taxon>Chytridiomycota incertae sedis</taxon>
        <taxon>Chytridiomycetes</taxon>
        <taxon>Chytridiales</taxon>
        <taxon>Chytriomycetaceae</taxon>
        <taxon>Physocladia</taxon>
    </lineage>
</organism>
<evidence type="ECO:0000313" key="2">
    <source>
        <dbReference type="EMBL" id="KAJ3104653.1"/>
    </source>
</evidence>
<sequence length="639" mass="70970">GVLKTAGVENYEIFKLDQALSHLSLDQCVEVKRRLTCGFHEIVEILDRQSQYLLRNLFLRLLSDSDIDVYEPLFKNIGIILKGFALDESGRKTAQFDELLFLILRKEREYASIPSQKLTWRIHHSLLQQFKYFIDYFDSEYIHDQCIPLLFKLLSDNITVPIKQTVIETLCIYLRKMRRLENRMKIIRAIAELRESSNCHTRLIFLSILKCLYQFFSHHFLRETFFDEFLEMARDTVANVRLVFVAMSVLFRKSLLRSITVQILQQQQQQQSMPSLSSVLSQFGQYVPQSVRNAQQSQAAALSNITRLNECVIALCGDQDRDVATAAQDELERIGLNSRKGGVQAKANIVTTLGLDDFAENLVAFSYTLTDSEVAEDREREEYEERLLSVEIEEDASTMRSKRDDESGIRLIINGGKRSSISKHSAAKPPASHRRSNAFKPVPKVAAVTAALPSTAMPRTSLANRTNVTHSSWTQLSGPNINSTATSFSESTKRGKSAGSMGKSKSGTMEKISPANSTTTVKQDEAPISESTRKKSMASLVSNNNSGNIKTAPGRVGQSSANNQHKDSLTPNQHPKPGQMSPSAGRNLTIPQPPQGNNRTLSITGTVGAGSGFRGGVSGAGSHAKSSVKQLPPIPASKN</sequence>
<dbReference type="AlphaFoldDB" id="A0AAD5XA49"/>
<dbReference type="InterPro" id="IPR011989">
    <property type="entry name" value="ARM-like"/>
</dbReference>
<feature type="region of interest" description="Disordered" evidence="1">
    <location>
        <begin position="465"/>
        <end position="639"/>
    </location>
</feature>
<dbReference type="EMBL" id="JADGJH010002045">
    <property type="protein sequence ID" value="KAJ3104653.1"/>
    <property type="molecule type" value="Genomic_DNA"/>
</dbReference>
<accession>A0AAD5XA49</accession>
<dbReference type="Gene3D" id="1.25.10.10">
    <property type="entry name" value="Leucine-rich Repeat Variant"/>
    <property type="match status" value="1"/>
</dbReference>
<feature type="compositionally biased region" description="Gly residues" evidence="1">
    <location>
        <begin position="607"/>
        <end position="619"/>
    </location>
</feature>
<evidence type="ECO:0000256" key="1">
    <source>
        <dbReference type="SAM" id="MobiDB-lite"/>
    </source>
</evidence>
<feature type="compositionally biased region" description="Polar residues" evidence="1">
    <location>
        <begin position="539"/>
        <end position="549"/>
    </location>
</feature>
<evidence type="ECO:0000313" key="3">
    <source>
        <dbReference type="Proteomes" id="UP001211907"/>
    </source>
</evidence>
<feature type="non-terminal residue" evidence="2">
    <location>
        <position position="639"/>
    </location>
</feature>
<dbReference type="InterPro" id="IPR039918">
    <property type="entry name" value="PPP4R4"/>
</dbReference>
<feature type="region of interest" description="Disordered" evidence="1">
    <location>
        <begin position="395"/>
        <end position="441"/>
    </location>
</feature>
<dbReference type="SUPFAM" id="SSF48371">
    <property type="entry name" value="ARM repeat"/>
    <property type="match status" value="1"/>
</dbReference>
<protein>
    <submittedName>
        <fullName evidence="2">Serine/threonine-protein phosphatase 4 regulatory subunit 4</fullName>
    </submittedName>
</protein>
<gene>
    <name evidence="2" type="primary">PPP4R4_1</name>
    <name evidence="2" type="ORF">HK100_004025</name>
</gene>
<comment type="caution">
    <text evidence="2">The sequence shown here is derived from an EMBL/GenBank/DDBJ whole genome shotgun (WGS) entry which is preliminary data.</text>
</comment>